<sequence>MVHLDSLQIHEVSALDLDLLTDAFNSGTLPRLQSIHIAIYGAGLPEGGDADIAEMLKAGSSGWRTLEEDTYEFHEKSNISAQDLIDLDTPLDFLKSANPPAVSPPLKSWKCESTLKVFRVMVTGIPRPDVRELYFLGTIPDRNVLLESYPGQSLDLQRRVYERLARFTNLERLELGNNGFTYNPPSILSNATLTMALDHQLASDIFRENEGFTGANVTPKTETFDQTISGLRAVAE</sequence>
<comment type="caution">
    <text evidence="1">The sequence shown here is derived from an EMBL/GenBank/DDBJ whole genome shotgun (WGS) entry which is preliminary data.</text>
</comment>
<evidence type="ECO:0000313" key="1">
    <source>
        <dbReference type="EMBL" id="KAG0273513.1"/>
    </source>
</evidence>
<dbReference type="Proteomes" id="UP001194580">
    <property type="component" value="Unassembled WGS sequence"/>
</dbReference>
<gene>
    <name evidence="1" type="ORF">BGZ95_010677</name>
</gene>
<reference evidence="1" key="1">
    <citation type="journal article" date="2020" name="Fungal Divers.">
        <title>Resolving the Mortierellaceae phylogeny through synthesis of multi-gene phylogenetics and phylogenomics.</title>
        <authorList>
            <person name="Vandepol N."/>
            <person name="Liber J."/>
            <person name="Desiro A."/>
            <person name="Na H."/>
            <person name="Kennedy M."/>
            <person name="Barry K."/>
            <person name="Grigoriev I.V."/>
            <person name="Miller A.N."/>
            <person name="O'Donnell K."/>
            <person name="Stajich J.E."/>
            <person name="Bonito G."/>
        </authorList>
    </citation>
    <scope>NUCLEOTIDE SEQUENCE</scope>
    <source>
        <strain evidence="1">NRRL 28262</strain>
    </source>
</reference>
<protein>
    <submittedName>
        <fullName evidence="1">Uncharacterized protein</fullName>
    </submittedName>
</protein>
<evidence type="ECO:0000313" key="2">
    <source>
        <dbReference type="Proteomes" id="UP001194580"/>
    </source>
</evidence>
<organism evidence="1 2">
    <name type="scientific">Linnemannia exigua</name>
    <dbReference type="NCBI Taxonomy" id="604196"/>
    <lineage>
        <taxon>Eukaryota</taxon>
        <taxon>Fungi</taxon>
        <taxon>Fungi incertae sedis</taxon>
        <taxon>Mucoromycota</taxon>
        <taxon>Mortierellomycotina</taxon>
        <taxon>Mortierellomycetes</taxon>
        <taxon>Mortierellales</taxon>
        <taxon>Mortierellaceae</taxon>
        <taxon>Linnemannia</taxon>
    </lineage>
</organism>
<accession>A0AAD4DBI3</accession>
<dbReference type="EMBL" id="JAAAIL010000734">
    <property type="protein sequence ID" value="KAG0273513.1"/>
    <property type="molecule type" value="Genomic_DNA"/>
</dbReference>
<keyword evidence="2" id="KW-1185">Reference proteome</keyword>
<proteinExistence type="predicted"/>
<name>A0AAD4DBI3_9FUNG</name>
<dbReference type="AlphaFoldDB" id="A0AAD4DBI3"/>